<dbReference type="SUPFAM" id="SSF51735">
    <property type="entry name" value="NAD(P)-binding Rossmann-fold domains"/>
    <property type="match status" value="1"/>
</dbReference>
<comment type="catalytic activity">
    <reaction evidence="4">
        <text>L-proline + NAD(+) = (S)-1-pyrroline-5-carboxylate + NADH + 2 H(+)</text>
        <dbReference type="Rhea" id="RHEA:14105"/>
        <dbReference type="ChEBI" id="CHEBI:15378"/>
        <dbReference type="ChEBI" id="CHEBI:17388"/>
        <dbReference type="ChEBI" id="CHEBI:57540"/>
        <dbReference type="ChEBI" id="CHEBI:57945"/>
        <dbReference type="ChEBI" id="CHEBI:60039"/>
        <dbReference type="EC" id="1.5.1.2"/>
    </reaction>
</comment>
<dbReference type="Gene3D" id="3.40.50.720">
    <property type="entry name" value="NAD(P)-binding Rossmann-like Domain"/>
    <property type="match status" value="1"/>
</dbReference>
<dbReference type="InterPro" id="IPR036291">
    <property type="entry name" value="NAD(P)-bd_dom_sf"/>
</dbReference>
<dbReference type="SUPFAM" id="SSF48179">
    <property type="entry name" value="6-phosphogluconate dehydrogenase C-terminal domain-like"/>
    <property type="match status" value="1"/>
</dbReference>
<evidence type="ECO:0000313" key="7">
    <source>
        <dbReference type="EMBL" id="MFC4291195.1"/>
    </source>
</evidence>
<organism evidence="7 8">
    <name type="scientific">Sphingorhabdus arenilitoris</name>
    <dbReference type="NCBI Taxonomy" id="1490041"/>
    <lineage>
        <taxon>Bacteria</taxon>
        <taxon>Pseudomonadati</taxon>
        <taxon>Pseudomonadota</taxon>
        <taxon>Alphaproteobacteria</taxon>
        <taxon>Sphingomonadales</taxon>
        <taxon>Sphingomonadaceae</taxon>
        <taxon>Sphingorhabdus</taxon>
    </lineage>
</organism>
<gene>
    <name evidence="4" type="primary">proC</name>
    <name evidence="7" type="ORF">ACFOWX_02075</name>
</gene>
<dbReference type="EC" id="1.5.1.2" evidence="4"/>
<evidence type="ECO:0000259" key="5">
    <source>
        <dbReference type="Pfam" id="PF03807"/>
    </source>
</evidence>
<comment type="function">
    <text evidence="4">Catalyzes the reduction of 1-pyrroline-5-carboxylate (PCA) to L-proline.</text>
</comment>
<dbReference type="Gene3D" id="1.10.3730.10">
    <property type="entry name" value="ProC C-terminal domain-like"/>
    <property type="match status" value="1"/>
</dbReference>
<dbReference type="PANTHER" id="PTHR11645">
    <property type="entry name" value="PYRROLINE-5-CARBOXYLATE REDUCTASE"/>
    <property type="match status" value="1"/>
</dbReference>
<reference evidence="8" key="1">
    <citation type="journal article" date="2019" name="Int. J. Syst. Evol. Microbiol.">
        <title>The Global Catalogue of Microorganisms (GCM) 10K type strain sequencing project: providing services to taxonomists for standard genome sequencing and annotation.</title>
        <authorList>
            <consortium name="The Broad Institute Genomics Platform"/>
            <consortium name="The Broad Institute Genome Sequencing Center for Infectious Disease"/>
            <person name="Wu L."/>
            <person name="Ma J."/>
        </authorList>
    </citation>
    <scope>NUCLEOTIDE SEQUENCE [LARGE SCALE GENOMIC DNA]</scope>
    <source>
        <strain evidence="8">CECT 8531</strain>
    </source>
</reference>
<name>A0ABV8RDB0_9SPHN</name>
<dbReference type="PIRSF" id="PIRSF000193">
    <property type="entry name" value="Pyrrol-5-carb_rd"/>
    <property type="match status" value="1"/>
</dbReference>
<comment type="pathway">
    <text evidence="4">Amino-acid biosynthesis; L-proline biosynthesis; L-proline from L-glutamate 5-semialdehyde: step 1/1.</text>
</comment>
<evidence type="ECO:0000256" key="1">
    <source>
        <dbReference type="ARBA" id="ARBA00005525"/>
    </source>
</evidence>
<dbReference type="PROSITE" id="PS00521">
    <property type="entry name" value="P5CR"/>
    <property type="match status" value="1"/>
</dbReference>
<keyword evidence="4" id="KW-0963">Cytoplasm</keyword>
<feature type="domain" description="Pyrroline-5-carboxylate reductase dimerisation" evidence="6">
    <location>
        <begin position="162"/>
        <end position="266"/>
    </location>
</feature>
<evidence type="ECO:0000256" key="4">
    <source>
        <dbReference type="HAMAP-Rule" id="MF_01925"/>
    </source>
</evidence>
<dbReference type="HAMAP" id="MF_01925">
    <property type="entry name" value="P5C_reductase"/>
    <property type="match status" value="1"/>
</dbReference>
<sequence>MTDSAAAFPAPMLLFGCGNMAGAMVTGWMAAGVPGAHFHIVKPTDRNIPADARHFTTADQPGQKYDQLMIGIKPYMLAEMAQEIAALLNPGALVISIMGGVSTDSLARHFPGARILRVMPNLAVALGKSPLGLFAKGLSEADKADAEKWLCALGTPYWMPAEEDMHAFTAIAGCAPAYLYRFIDALAAAGTKLGIEAEQAERLAREMTEGAALLAAQSPFPPAELASRVASKGGSTAAGLAVMDEDKAILRLMENTLRAAHDRSVEQGKEAEA</sequence>
<dbReference type="EMBL" id="JBHSDH010000010">
    <property type="protein sequence ID" value="MFC4291195.1"/>
    <property type="molecule type" value="Genomic_DNA"/>
</dbReference>
<dbReference type="Proteomes" id="UP001595887">
    <property type="component" value="Unassembled WGS sequence"/>
</dbReference>
<dbReference type="PANTHER" id="PTHR11645:SF0">
    <property type="entry name" value="PYRROLINE-5-CARBOXYLATE REDUCTASE 3"/>
    <property type="match status" value="1"/>
</dbReference>
<dbReference type="InterPro" id="IPR008927">
    <property type="entry name" value="6-PGluconate_DH-like_C_sf"/>
</dbReference>
<comment type="similarity">
    <text evidence="1 4">Belongs to the pyrroline-5-carboxylate reductase family.</text>
</comment>
<keyword evidence="2 4" id="KW-0521">NADP</keyword>
<protein>
    <recommendedName>
        <fullName evidence="4">Pyrroline-5-carboxylate reductase</fullName>
        <shortName evidence="4">P5C reductase</shortName>
        <shortName evidence="4">P5CR</shortName>
        <ecNumber evidence="4">1.5.1.2</ecNumber>
    </recommendedName>
    <alternativeName>
        <fullName evidence="4">PCA reductase</fullName>
    </alternativeName>
</protein>
<keyword evidence="8" id="KW-1185">Reference proteome</keyword>
<evidence type="ECO:0000313" key="8">
    <source>
        <dbReference type="Proteomes" id="UP001595887"/>
    </source>
</evidence>
<dbReference type="Pfam" id="PF14748">
    <property type="entry name" value="P5CR_dimer"/>
    <property type="match status" value="1"/>
</dbReference>
<evidence type="ECO:0000259" key="6">
    <source>
        <dbReference type="Pfam" id="PF14748"/>
    </source>
</evidence>
<dbReference type="InterPro" id="IPR029036">
    <property type="entry name" value="P5CR_dimer"/>
</dbReference>
<comment type="caution">
    <text evidence="7">The sequence shown here is derived from an EMBL/GenBank/DDBJ whole genome shotgun (WGS) entry which is preliminary data.</text>
</comment>
<comment type="subcellular location">
    <subcellularLocation>
        <location evidence="4">Cytoplasm</location>
    </subcellularLocation>
</comment>
<dbReference type="InterPro" id="IPR028939">
    <property type="entry name" value="P5C_Rdtase_cat_N"/>
</dbReference>
<dbReference type="RefSeq" id="WP_381420787.1">
    <property type="nucleotide sequence ID" value="NZ_JBHSDH010000010.1"/>
</dbReference>
<dbReference type="Pfam" id="PF03807">
    <property type="entry name" value="F420_oxidored"/>
    <property type="match status" value="1"/>
</dbReference>
<accession>A0ABV8RDB0</accession>
<evidence type="ECO:0000256" key="3">
    <source>
        <dbReference type="ARBA" id="ARBA00023002"/>
    </source>
</evidence>
<evidence type="ECO:0000256" key="2">
    <source>
        <dbReference type="ARBA" id="ARBA00022857"/>
    </source>
</evidence>
<feature type="domain" description="Pyrroline-5-carboxylate reductase catalytic N-terminal" evidence="5">
    <location>
        <begin position="15"/>
        <end position="98"/>
    </location>
</feature>
<dbReference type="InterPro" id="IPR000304">
    <property type="entry name" value="Pyrroline-COOH_reductase"/>
</dbReference>
<keyword evidence="4" id="KW-0641">Proline biosynthesis</keyword>
<keyword evidence="3 4" id="KW-0560">Oxidoreductase</keyword>
<proteinExistence type="inferred from homology"/>
<comment type="catalytic activity">
    <reaction evidence="4">
        <text>L-proline + NADP(+) = (S)-1-pyrroline-5-carboxylate + NADPH + 2 H(+)</text>
        <dbReference type="Rhea" id="RHEA:14109"/>
        <dbReference type="ChEBI" id="CHEBI:15378"/>
        <dbReference type="ChEBI" id="CHEBI:17388"/>
        <dbReference type="ChEBI" id="CHEBI:57783"/>
        <dbReference type="ChEBI" id="CHEBI:58349"/>
        <dbReference type="ChEBI" id="CHEBI:60039"/>
        <dbReference type="EC" id="1.5.1.2"/>
    </reaction>
</comment>
<dbReference type="InterPro" id="IPR053790">
    <property type="entry name" value="P5CR-like_CS"/>
</dbReference>
<keyword evidence="4" id="KW-0028">Amino-acid biosynthesis</keyword>